<evidence type="ECO:0000256" key="2">
    <source>
        <dbReference type="ARBA" id="ARBA00022670"/>
    </source>
</evidence>
<dbReference type="InterPro" id="IPR001915">
    <property type="entry name" value="Peptidase_M48"/>
</dbReference>
<evidence type="ECO:0000313" key="10">
    <source>
        <dbReference type="Proteomes" id="UP000076131"/>
    </source>
</evidence>
<dbReference type="GO" id="GO:0046872">
    <property type="term" value="F:metal ion binding"/>
    <property type="evidence" value="ECO:0007669"/>
    <property type="project" value="UniProtKB-KW"/>
</dbReference>
<accession>A0A154QDY5</accession>
<keyword evidence="2" id="KW-0645">Protease</keyword>
<evidence type="ECO:0000256" key="7">
    <source>
        <dbReference type="SAM" id="Phobius"/>
    </source>
</evidence>
<dbReference type="AlphaFoldDB" id="A0A154QDY5"/>
<dbReference type="GO" id="GO:0006508">
    <property type="term" value="P:proteolysis"/>
    <property type="evidence" value="ECO:0007669"/>
    <property type="project" value="UniProtKB-KW"/>
</dbReference>
<evidence type="ECO:0000259" key="8">
    <source>
        <dbReference type="Pfam" id="PF01435"/>
    </source>
</evidence>
<comment type="cofactor">
    <cofactor evidence="1">
        <name>Zn(2+)</name>
        <dbReference type="ChEBI" id="CHEBI:29105"/>
    </cofactor>
</comment>
<keyword evidence="7" id="KW-1133">Transmembrane helix</keyword>
<reference evidence="9 10" key="1">
    <citation type="journal article" date="2016" name="MBio">
        <title>Lateral Gene Transfer in a Heavy Metal-Contaminated-Groundwater Microbial Community.</title>
        <authorList>
            <person name="Hemme C.L."/>
            <person name="Green S.J."/>
            <person name="Rishishwar L."/>
            <person name="Prakash O."/>
            <person name="Pettenato A."/>
            <person name="Chakraborty R."/>
            <person name="Deutschbauer A.M."/>
            <person name="Van Nostrand J.D."/>
            <person name="Wu L."/>
            <person name="He Z."/>
            <person name="Jordan I.K."/>
            <person name="Hazen T.C."/>
            <person name="Arkin A.P."/>
            <person name="Kostka J.E."/>
            <person name="Zhou J."/>
        </authorList>
    </citation>
    <scope>NUCLEOTIDE SEQUENCE [LARGE SCALE GENOMIC DNA]</scope>
    <source>
        <strain evidence="9 10">FW104-T7</strain>
    </source>
</reference>
<evidence type="ECO:0000256" key="1">
    <source>
        <dbReference type="ARBA" id="ARBA00001947"/>
    </source>
</evidence>
<keyword evidence="4" id="KW-0378">Hydrolase</keyword>
<dbReference type="Proteomes" id="UP000076131">
    <property type="component" value="Unassembled WGS sequence"/>
</dbReference>
<feature type="transmembrane region" description="Helical" evidence="7">
    <location>
        <begin position="156"/>
        <end position="178"/>
    </location>
</feature>
<evidence type="ECO:0000313" key="9">
    <source>
        <dbReference type="EMBL" id="KZC22464.1"/>
    </source>
</evidence>
<proteinExistence type="predicted"/>
<dbReference type="Gene3D" id="3.30.2010.10">
    <property type="entry name" value="Metalloproteases ('zincins'), catalytic domain"/>
    <property type="match status" value="1"/>
</dbReference>
<keyword evidence="3" id="KW-0479">Metal-binding</keyword>
<keyword evidence="7" id="KW-0472">Membrane</keyword>
<dbReference type="STRING" id="416169.RHOFW104T7_00595"/>
<keyword evidence="7" id="KW-0812">Transmembrane</keyword>
<keyword evidence="6" id="KW-0482">Metalloprotease</keyword>
<protein>
    <submittedName>
        <fullName evidence="9">Peptidase</fullName>
    </submittedName>
</protein>
<feature type="transmembrane region" description="Helical" evidence="7">
    <location>
        <begin position="111"/>
        <end position="136"/>
    </location>
</feature>
<dbReference type="EMBL" id="LVJS01000101">
    <property type="protein sequence ID" value="KZC22464.1"/>
    <property type="molecule type" value="Genomic_DNA"/>
</dbReference>
<gene>
    <name evidence="9" type="ORF">RHOFW104T7_00595</name>
</gene>
<dbReference type="GO" id="GO:0004222">
    <property type="term" value="F:metalloendopeptidase activity"/>
    <property type="evidence" value="ECO:0007669"/>
    <property type="project" value="InterPro"/>
</dbReference>
<organism evidence="9 10">
    <name type="scientific">Rhodanobacter thiooxydans</name>
    <dbReference type="NCBI Taxonomy" id="416169"/>
    <lineage>
        <taxon>Bacteria</taxon>
        <taxon>Pseudomonadati</taxon>
        <taxon>Pseudomonadota</taxon>
        <taxon>Gammaproteobacteria</taxon>
        <taxon>Lysobacterales</taxon>
        <taxon>Rhodanobacteraceae</taxon>
        <taxon>Rhodanobacter</taxon>
    </lineage>
</organism>
<dbReference type="RefSeq" id="WP_008435988.1">
    <property type="nucleotide sequence ID" value="NZ_LVJS01000101.1"/>
</dbReference>
<evidence type="ECO:0000256" key="5">
    <source>
        <dbReference type="ARBA" id="ARBA00022833"/>
    </source>
</evidence>
<feature type="domain" description="Peptidase M48" evidence="8">
    <location>
        <begin position="200"/>
        <end position="451"/>
    </location>
</feature>
<evidence type="ECO:0000256" key="4">
    <source>
        <dbReference type="ARBA" id="ARBA00022801"/>
    </source>
</evidence>
<evidence type="ECO:0000256" key="3">
    <source>
        <dbReference type="ARBA" id="ARBA00022723"/>
    </source>
</evidence>
<dbReference type="CDD" id="cd07328">
    <property type="entry name" value="M48_Ste24p_like"/>
    <property type="match status" value="1"/>
</dbReference>
<name>A0A154QDY5_9GAMM</name>
<keyword evidence="5" id="KW-0862">Zinc</keyword>
<dbReference type="Pfam" id="PF01435">
    <property type="entry name" value="Peptidase_M48"/>
    <property type="match status" value="1"/>
</dbReference>
<comment type="caution">
    <text evidence="9">The sequence shown here is derived from an EMBL/GenBank/DDBJ whole genome shotgun (WGS) entry which is preliminary data.</text>
</comment>
<keyword evidence="10" id="KW-1185">Reference proteome</keyword>
<evidence type="ECO:0000256" key="6">
    <source>
        <dbReference type="ARBA" id="ARBA00023049"/>
    </source>
</evidence>
<sequence>MAQYRVKLSGYPLPGHTTESIAEALKQQMGLGPAQVRALLPPAKRVVKAGLDAQEAERWHQALTRAGLAASKEAQAAPAAAPAKPGDPLESLRSCLAQGFSRRRPSPLYSMHLSVVTICCVLMPLLYLALVTGLGYALYWYLGHAHLLIGRRVHGIWPLLLVYGVPGVSGGILLLFLARPILAGGSGRDRSLTLDPADEPRLTEAIQVLTGAIGIRPPVALKMSNQVNASVHFEGGWPGFFSGRKVLTIGLPLVAGLTSQQFLGVLAHEFGHFAQRFGMRCSFLVNHVNAWLDVRAHQPDPWDERLQRWAEESGDTVIRIVVFITQLGIRASRMLLHGLFLLSFRLSRSLSRQMEFDADRYEVMLAGSENFRETALRLRALSQAFGEIDEQNARTWREHKLLRNIPQAAAAHVATFDTQAWAKLKRSLGYGTTRYWDTHPADLERIRSAQDLQAAGLFHDDRPATTLFEHFAEHCENATRAYYRQLGVDYQTAELCDSQTVTSIHSQRTTAVDDLRRWSGRQWRSLPWLPLQLALPDAQAQLSWQACIDELRQDSPAIARDWEAAEQENKRRMRLAFSGTLDRHDIPSHLNRVEAFDEERHLPEYQRIAEWKTPARQSLIRVAGLYRRRIEHTLGRERLVAELVFALSPLYNDIECLQEAWFVASRFPDSRDPAQHAWLSRFRHDADVACQDYAMHLLRKCDGIPQTLLEGGSVGGYLRKRCPRLDHSSASPREFAGSAGLLLDGLNYAYQAALAELAQRCAEVERSRGITGIDG</sequence>
<dbReference type="eggNOG" id="COG0501">
    <property type="taxonomic scope" value="Bacteria"/>
</dbReference>